<feature type="transmembrane region" description="Helical" evidence="1">
    <location>
        <begin position="30"/>
        <end position="51"/>
    </location>
</feature>
<dbReference type="PANTHER" id="PTHR37223:SF1">
    <property type="entry name" value="OS08G0528601 PROTEIN"/>
    <property type="match status" value="1"/>
</dbReference>
<proteinExistence type="predicted"/>
<reference evidence="2" key="1">
    <citation type="submission" date="2023-08" db="EMBL/GenBank/DDBJ databases">
        <title>A de novo genome assembly of Solanum verrucosum Schlechtendal, a Mexican diploid species geographically isolated from the other diploid A-genome species in potato relatives.</title>
        <authorList>
            <person name="Hosaka K."/>
        </authorList>
    </citation>
    <scope>NUCLEOTIDE SEQUENCE</scope>
    <source>
        <tissue evidence="2">Young leaves</tissue>
    </source>
</reference>
<evidence type="ECO:0000313" key="3">
    <source>
        <dbReference type="Proteomes" id="UP001234989"/>
    </source>
</evidence>
<dbReference type="EMBL" id="CP133614">
    <property type="protein sequence ID" value="WMV19569.1"/>
    <property type="molecule type" value="Genomic_DNA"/>
</dbReference>
<protein>
    <submittedName>
        <fullName evidence="2">Uncharacterized protein</fullName>
    </submittedName>
</protein>
<evidence type="ECO:0000313" key="2">
    <source>
        <dbReference type="EMBL" id="WMV19569.1"/>
    </source>
</evidence>
<keyword evidence="1" id="KW-0812">Transmembrane</keyword>
<keyword evidence="3" id="KW-1185">Reference proteome</keyword>
<gene>
    <name evidence="2" type="ORF">MTR67_012954</name>
</gene>
<organism evidence="2 3">
    <name type="scientific">Solanum verrucosum</name>
    <dbReference type="NCBI Taxonomy" id="315347"/>
    <lineage>
        <taxon>Eukaryota</taxon>
        <taxon>Viridiplantae</taxon>
        <taxon>Streptophyta</taxon>
        <taxon>Embryophyta</taxon>
        <taxon>Tracheophyta</taxon>
        <taxon>Spermatophyta</taxon>
        <taxon>Magnoliopsida</taxon>
        <taxon>eudicotyledons</taxon>
        <taxon>Gunneridae</taxon>
        <taxon>Pentapetalae</taxon>
        <taxon>asterids</taxon>
        <taxon>lamiids</taxon>
        <taxon>Solanales</taxon>
        <taxon>Solanaceae</taxon>
        <taxon>Solanoideae</taxon>
        <taxon>Solaneae</taxon>
        <taxon>Solanum</taxon>
    </lineage>
</organism>
<sequence>MAKKLARGGRRDEVPSRSILTRAVDSVFDFVRLAEFEILFVFFFVVAYVIFKDLGQSSSRKKLFFVLLQIVHISINMPSKFCVLSYPDSFSAHEKVLHIALERSSYSFCVQHLNPQQMDPISAFFLAKISPSDVLTKLLNQWCPLTPSLLAIATIPYDLLTRLRHGEISITPNLHAVDLALHASSRALGVCVGVVKRV</sequence>
<keyword evidence="1" id="KW-1133">Transmembrane helix</keyword>
<keyword evidence="1" id="KW-0472">Membrane</keyword>
<dbReference type="GO" id="GO:0006979">
    <property type="term" value="P:response to oxidative stress"/>
    <property type="evidence" value="ECO:0007669"/>
    <property type="project" value="TreeGrafter"/>
</dbReference>
<name>A0AAF0THZ0_SOLVR</name>
<evidence type="ECO:0000256" key="1">
    <source>
        <dbReference type="SAM" id="Phobius"/>
    </source>
</evidence>
<dbReference type="Proteomes" id="UP001234989">
    <property type="component" value="Chromosome 3"/>
</dbReference>
<dbReference type="PANTHER" id="PTHR37223">
    <property type="entry name" value="OS08G0528601 PROTEIN"/>
    <property type="match status" value="1"/>
</dbReference>
<accession>A0AAF0THZ0</accession>
<dbReference type="AlphaFoldDB" id="A0AAF0THZ0"/>